<dbReference type="WBParaSite" id="BXY_1638300.1">
    <property type="protein sequence ID" value="BXY_1638300.1"/>
    <property type="gene ID" value="BXY_1638300"/>
</dbReference>
<dbReference type="AlphaFoldDB" id="A0A1I7STL3"/>
<keyword evidence="3" id="KW-1185">Reference proteome</keyword>
<dbReference type="Proteomes" id="UP000659654">
    <property type="component" value="Unassembled WGS sequence"/>
</dbReference>
<dbReference type="EMBL" id="CAJFDI010000003">
    <property type="protein sequence ID" value="CAD5221352.1"/>
    <property type="molecule type" value="Genomic_DNA"/>
</dbReference>
<gene>
    <name evidence="1" type="ORF">BXYJ_LOCUS6635</name>
</gene>
<dbReference type="Proteomes" id="UP000095284">
    <property type="component" value="Unplaced"/>
</dbReference>
<proteinExistence type="predicted"/>
<accession>A0A1I7STL3</accession>
<name>A0A1I7STL3_BURXY</name>
<evidence type="ECO:0000313" key="4">
    <source>
        <dbReference type="WBParaSite" id="BXY_1638300.1"/>
    </source>
</evidence>
<dbReference type="eggNOG" id="ENOG502S8PC">
    <property type="taxonomic scope" value="Eukaryota"/>
</dbReference>
<sequence>MPDKRLRGFVAIGITRNDIRTLPSEEEILKKYPDLLGIDVCGNKNFDTSIIPNYSKIHILSCEAEDEKTYVDEAVIPTDDCDVQCVAAQQVENAKKYLKHLYQLLLKKIEEVKESDLFKEMSKTASSVGRDFMEFLRNHT</sequence>
<reference evidence="4" key="1">
    <citation type="submission" date="2016-11" db="UniProtKB">
        <authorList>
            <consortium name="WormBaseParasite"/>
        </authorList>
    </citation>
    <scope>IDENTIFICATION</scope>
</reference>
<dbReference type="EMBL" id="CAJFCV020000003">
    <property type="protein sequence ID" value="CAG9108264.1"/>
    <property type="molecule type" value="Genomic_DNA"/>
</dbReference>
<protein>
    <submittedName>
        <fullName evidence="1">(pine wood nematode) hypothetical protein</fullName>
    </submittedName>
</protein>
<reference evidence="1" key="2">
    <citation type="submission" date="2020-09" db="EMBL/GenBank/DDBJ databases">
        <authorList>
            <person name="Kikuchi T."/>
        </authorList>
    </citation>
    <scope>NUCLEOTIDE SEQUENCE</scope>
    <source>
        <strain evidence="1">Ka4C1</strain>
    </source>
</reference>
<evidence type="ECO:0000313" key="1">
    <source>
        <dbReference type="EMBL" id="CAD5221352.1"/>
    </source>
</evidence>
<organism evidence="2 4">
    <name type="scientific">Bursaphelenchus xylophilus</name>
    <name type="common">Pinewood nematode worm</name>
    <name type="synonym">Aphelenchoides xylophilus</name>
    <dbReference type="NCBI Taxonomy" id="6326"/>
    <lineage>
        <taxon>Eukaryota</taxon>
        <taxon>Metazoa</taxon>
        <taxon>Ecdysozoa</taxon>
        <taxon>Nematoda</taxon>
        <taxon>Chromadorea</taxon>
        <taxon>Rhabditida</taxon>
        <taxon>Tylenchina</taxon>
        <taxon>Tylenchomorpha</taxon>
        <taxon>Aphelenchoidea</taxon>
        <taxon>Aphelenchoididae</taxon>
        <taxon>Bursaphelenchus</taxon>
    </lineage>
</organism>
<evidence type="ECO:0000313" key="3">
    <source>
        <dbReference type="Proteomes" id="UP000659654"/>
    </source>
</evidence>
<dbReference type="Proteomes" id="UP000582659">
    <property type="component" value="Unassembled WGS sequence"/>
</dbReference>
<dbReference type="OrthoDB" id="5834526at2759"/>
<evidence type="ECO:0000313" key="2">
    <source>
        <dbReference type="Proteomes" id="UP000095284"/>
    </source>
</evidence>